<sequence length="88" mass="9304">MGAVIASATMFVTTLASSTEPDAVRTPDPDIVSPGFAGFLAVFCIAVATLFLIRSMTKHMRRAKFMAEQIEREREAGGDSAVQAPGQG</sequence>
<evidence type="ECO:0000256" key="1">
    <source>
        <dbReference type="SAM" id="Phobius"/>
    </source>
</evidence>
<keyword evidence="1" id="KW-0472">Membrane</keyword>
<organism evidence="2 3">
    <name type="scientific">Kineosporia corallincola</name>
    <dbReference type="NCBI Taxonomy" id="2835133"/>
    <lineage>
        <taxon>Bacteria</taxon>
        <taxon>Bacillati</taxon>
        <taxon>Actinomycetota</taxon>
        <taxon>Actinomycetes</taxon>
        <taxon>Kineosporiales</taxon>
        <taxon>Kineosporiaceae</taxon>
        <taxon>Kineosporia</taxon>
    </lineage>
</organism>
<name>A0ABS5THC4_9ACTN</name>
<proteinExistence type="predicted"/>
<evidence type="ECO:0000313" key="3">
    <source>
        <dbReference type="Proteomes" id="UP001197247"/>
    </source>
</evidence>
<accession>A0ABS5THC4</accession>
<protein>
    <submittedName>
        <fullName evidence="2">Uncharacterized protein</fullName>
    </submittedName>
</protein>
<dbReference type="EMBL" id="JAHBAY010000006">
    <property type="protein sequence ID" value="MBT0770490.1"/>
    <property type="molecule type" value="Genomic_DNA"/>
</dbReference>
<comment type="caution">
    <text evidence="2">The sequence shown here is derived from an EMBL/GenBank/DDBJ whole genome shotgun (WGS) entry which is preliminary data.</text>
</comment>
<keyword evidence="3" id="KW-1185">Reference proteome</keyword>
<keyword evidence="1" id="KW-0812">Transmembrane</keyword>
<evidence type="ECO:0000313" key="2">
    <source>
        <dbReference type="EMBL" id="MBT0770490.1"/>
    </source>
</evidence>
<keyword evidence="1" id="KW-1133">Transmembrane helix</keyword>
<dbReference type="RefSeq" id="WP_214156779.1">
    <property type="nucleotide sequence ID" value="NZ_JAHBAY010000006.1"/>
</dbReference>
<reference evidence="2 3" key="1">
    <citation type="submission" date="2021-05" db="EMBL/GenBank/DDBJ databases">
        <title>Kineosporia and Streptomyces sp. nov. two new marine actinobacteria isolated from Coral.</title>
        <authorList>
            <person name="Buangrab K."/>
            <person name="Sutthacheep M."/>
            <person name="Yeemin T."/>
            <person name="Harunari E."/>
            <person name="Igarashi Y."/>
            <person name="Kanchanasin P."/>
            <person name="Tanasupawat S."/>
            <person name="Phongsopitanun W."/>
        </authorList>
    </citation>
    <scope>NUCLEOTIDE SEQUENCE [LARGE SCALE GENOMIC DNA]</scope>
    <source>
        <strain evidence="2 3">J2-2</strain>
    </source>
</reference>
<feature type="transmembrane region" description="Helical" evidence="1">
    <location>
        <begin position="34"/>
        <end position="53"/>
    </location>
</feature>
<gene>
    <name evidence="2" type="ORF">KIH74_16215</name>
</gene>
<dbReference type="Proteomes" id="UP001197247">
    <property type="component" value="Unassembled WGS sequence"/>
</dbReference>